<proteinExistence type="predicted"/>
<gene>
    <name evidence="1" type="ORF">Hamer_G016742</name>
</gene>
<evidence type="ECO:0000313" key="1">
    <source>
        <dbReference type="EMBL" id="KAG7177448.1"/>
    </source>
</evidence>
<evidence type="ECO:0000313" key="2">
    <source>
        <dbReference type="Proteomes" id="UP000747542"/>
    </source>
</evidence>
<reference evidence="1" key="1">
    <citation type="journal article" date="2021" name="Sci. Adv.">
        <title>The American lobster genome reveals insights on longevity, neural, and immune adaptations.</title>
        <authorList>
            <person name="Polinski J.M."/>
            <person name="Zimin A.V."/>
            <person name="Clark K.F."/>
            <person name="Kohn A.B."/>
            <person name="Sadowski N."/>
            <person name="Timp W."/>
            <person name="Ptitsyn A."/>
            <person name="Khanna P."/>
            <person name="Romanova D.Y."/>
            <person name="Williams P."/>
            <person name="Greenwood S.J."/>
            <person name="Moroz L.L."/>
            <person name="Walt D.R."/>
            <person name="Bodnar A.G."/>
        </authorList>
    </citation>
    <scope>NUCLEOTIDE SEQUENCE</scope>
    <source>
        <strain evidence="1">GMGI-L3</strain>
    </source>
</reference>
<feature type="non-terminal residue" evidence="1">
    <location>
        <position position="162"/>
    </location>
</feature>
<accession>A0A8J5NDW0</accession>
<keyword evidence="2" id="KW-1185">Reference proteome</keyword>
<sequence length="162" mass="18976">KRVLLPRKYAVNTEFQKSASDIRKYKDKLHKYAMKFNVDQEKSGIRRMRKVGNEDLEEAVYKCSYSNVREKFKDLMDAKNFQLCQLYNADETGLFWRALLKNIQASRSKKVCPVGNFQKSECLQMPMRAICLHVQLSQFCCFCQRSKGNNPHQILGEAPLRQ</sequence>
<dbReference type="EMBL" id="JAHLQT010002318">
    <property type="protein sequence ID" value="KAG7177448.1"/>
    <property type="molecule type" value="Genomic_DNA"/>
</dbReference>
<dbReference type="AlphaFoldDB" id="A0A8J5NDW0"/>
<organism evidence="1 2">
    <name type="scientific">Homarus americanus</name>
    <name type="common">American lobster</name>
    <dbReference type="NCBI Taxonomy" id="6706"/>
    <lineage>
        <taxon>Eukaryota</taxon>
        <taxon>Metazoa</taxon>
        <taxon>Ecdysozoa</taxon>
        <taxon>Arthropoda</taxon>
        <taxon>Crustacea</taxon>
        <taxon>Multicrustacea</taxon>
        <taxon>Malacostraca</taxon>
        <taxon>Eumalacostraca</taxon>
        <taxon>Eucarida</taxon>
        <taxon>Decapoda</taxon>
        <taxon>Pleocyemata</taxon>
        <taxon>Astacidea</taxon>
        <taxon>Nephropoidea</taxon>
        <taxon>Nephropidae</taxon>
        <taxon>Homarus</taxon>
    </lineage>
</organism>
<name>A0A8J5NDW0_HOMAM</name>
<protein>
    <submittedName>
        <fullName evidence="1">Uncharacterized protein</fullName>
    </submittedName>
</protein>
<comment type="caution">
    <text evidence="1">The sequence shown here is derived from an EMBL/GenBank/DDBJ whole genome shotgun (WGS) entry which is preliminary data.</text>
</comment>
<dbReference type="Proteomes" id="UP000747542">
    <property type="component" value="Unassembled WGS sequence"/>
</dbReference>